<evidence type="ECO:0000313" key="11">
    <source>
        <dbReference type="Proteomes" id="UP000286681"/>
    </source>
</evidence>
<dbReference type="OrthoDB" id="9803892at2"/>
<name>A0A1L6JF68_9SPHN</name>
<comment type="pathway">
    <text evidence="1 6">Carbohydrate biosynthesis; dTDP-L-rhamnose biosynthesis.</text>
</comment>
<evidence type="ECO:0000256" key="3">
    <source>
        <dbReference type="ARBA" id="ARBA00012929"/>
    </source>
</evidence>
<dbReference type="PANTHER" id="PTHR10491">
    <property type="entry name" value="DTDP-4-DEHYDRORHAMNOSE REDUCTASE"/>
    <property type="match status" value="1"/>
</dbReference>
<reference evidence="9 11" key="3">
    <citation type="submission" date="2018-07" db="EMBL/GenBank/DDBJ databases">
        <title>Genomic and Epidemiologic Investigation of an Indolent Hospital Outbreak.</title>
        <authorList>
            <person name="Johnson R.C."/>
            <person name="Deming C."/>
            <person name="Conlan S."/>
            <person name="Zellmer C.J."/>
            <person name="Michelin A.V."/>
            <person name="Lee-Lin S."/>
            <person name="Thomas P.J."/>
            <person name="Park M."/>
            <person name="Weingarten R.A."/>
            <person name="Less J."/>
            <person name="Dekker J.P."/>
            <person name="Frank K.M."/>
            <person name="Musser K.A."/>
            <person name="Mcquiston J.R."/>
            <person name="Henderson D.K."/>
            <person name="Lau A.F."/>
            <person name="Palmore T.N."/>
            <person name="Segre J.A."/>
        </authorList>
    </citation>
    <scope>NUCLEOTIDE SEQUENCE [LARGE SCALE GENOMIC DNA]</scope>
    <source>
        <strain evidence="9 11">SK-NIH.Env10_0317</strain>
    </source>
</reference>
<evidence type="ECO:0000256" key="6">
    <source>
        <dbReference type="RuleBase" id="RU364082"/>
    </source>
</evidence>
<evidence type="ECO:0000313" key="9">
    <source>
        <dbReference type="EMBL" id="RSV07077.1"/>
    </source>
</evidence>
<evidence type="ECO:0000313" key="8">
    <source>
        <dbReference type="EMBL" id="APR54563.1"/>
    </source>
</evidence>
<dbReference type="Proteomes" id="UP000185161">
    <property type="component" value="Chromosome"/>
</dbReference>
<dbReference type="GeneID" id="44135037"/>
<protein>
    <recommendedName>
        <fullName evidence="4 6">dTDP-4-dehydrorhamnose reductase</fullName>
        <ecNumber evidence="3 6">1.1.1.133</ecNumber>
    </recommendedName>
</protein>
<dbReference type="Gene3D" id="3.90.25.10">
    <property type="entry name" value="UDP-galactose 4-epimerase, domain 1"/>
    <property type="match status" value="1"/>
</dbReference>
<dbReference type="UniPathway" id="UPA00124"/>
<dbReference type="KEGG" id="skr:BRX40_20945"/>
<gene>
    <name evidence="9" type="primary">rfbD</name>
    <name evidence="8" type="ORF">BRX40_20945</name>
    <name evidence="9" type="ORF">CA257_03535</name>
</gene>
<sequence length="290" mass="30120">MKILVTGREGQVAQSLAERDGGHELVFAGRPDLDLADPASIERAVAAVNPALVISAAAYTAVDKAEDEPELAMAVNGEGPGVLARAAARIGAPVIHLSTDYVFDGSLDRPWREDDPVAPLGVYGVTKLAGEQAIAASGATYAILRTAWVYSPFGANFVKTMLRLAETRDALNVVEDQQGCPTSAFDIADGIMAVVAVWQADPARGANGVYHLAGAGETHWAGFARSIFAASASRGGPSATVTGIPSSSYPTRAARPANSRLDCTRVAETFGYRAPPFSTSLGPVIGRLIG</sequence>
<dbReference type="Gene3D" id="3.40.50.720">
    <property type="entry name" value="NAD(P)-binding Rossmann-like Domain"/>
    <property type="match status" value="1"/>
</dbReference>
<dbReference type="SUPFAM" id="SSF51735">
    <property type="entry name" value="NAD(P)-binding Rossmann-fold domains"/>
    <property type="match status" value="1"/>
</dbReference>
<dbReference type="Pfam" id="PF04321">
    <property type="entry name" value="RmlD_sub_bind"/>
    <property type="match status" value="1"/>
</dbReference>
<dbReference type="GO" id="GO:0008831">
    <property type="term" value="F:dTDP-4-dehydrorhamnose reductase activity"/>
    <property type="evidence" value="ECO:0007669"/>
    <property type="project" value="UniProtKB-EC"/>
</dbReference>
<dbReference type="NCBIfam" id="TIGR01214">
    <property type="entry name" value="rmlD"/>
    <property type="match status" value="1"/>
</dbReference>
<dbReference type="EMBL" id="CP018820">
    <property type="protein sequence ID" value="APR54563.1"/>
    <property type="molecule type" value="Genomic_DNA"/>
</dbReference>
<dbReference type="CDD" id="cd05254">
    <property type="entry name" value="dTDP_HR_like_SDR_e"/>
    <property type="match status" value="1"/>
</dbReference>
<comment type="function">
    <text evidence="6">Catalyzes the reduction of dTDP-6-deoxy-L-lyxo-4-hexulose to yield dTDP-L-rhamnose.</text>
</comment>
<dbReference type="GO" id="GO:0019305">
    <property type="term" value="P:dTDP-rhamnose biosynthetic process"/>
    <property type="evidence" value="ECO:0007669"/>
    <property type="project" value="UniProtKB-UniPathway"/>
</dbReference>
<evidence type="ECO:0000256" key="2">
    <source>
        <dbReference type="ARBA" id="ARBA00010944"/>
    </source>
</evidence>
<dbReference type="InterPro" id="IPR029903">
    <property type="entry name" value="RmlD-like-bd"/>
</dbReference>
<keyword evidence="10" id="KW-1185">Reference proteome</keyword>
<comment type="cofactor">
    <cofactor evidence="6">
        <name>Mg(2+)</name>
        <dbReference type="ChEBI" id="CHEBI:18420"/>
    </cofactor>
    <text evidence="6">Binds 1 Mg(2+) ion per monomer.</text>
</comment>
<dbReference type="EC" id="1.1.1.133" evidence="3 6"/>
<evidence type="ECO:0000313" key="10">
    <source>
        <dbReference type="Proteomes" id="UP000185161"/>
    </source>
</evidence>
<accession>A0A1L6JF68</accession>
<keyword evidence="6 9" id="KW-0560">Oxidoreductase</keyword>
<evidence type="ECO:0000256" key="5">
    <source>
        <dbReference type="ARBA" id="ARBA00048200"/>
    </source>
</evidence>
<dbReference type="AlphaFoldDB" id="A0A1L6JF68"/>
<evidence type="ECO:0000259" key="7">
    <source>
        <dbReference type="Pfam" id="PF04321"/>
    </source>
</evidence>
<keyword evidence="6" id="KW-0521">NADP</keyword>
<proteinExistence type="inferred from homology"/>
<dbReference type="InterPro" id="IPR005913">
    <property type="entry name" value="dTDP_dehydrorham_reduct"/>
</dbReference>
<dbReference type="Proteomes" id="UP000286681">
    <property type="component" value="Unassembled WGS sequence"/>
</dbReference>
<feature type="domain" description="RmlD-like substrate binding" evidence="7">
    <location>
        <begin position="1"/>
        <end position="285"/>
    </location>
</feature>
<reference evidence="10" key="2">
    <citation type="submission" date="2016-12" db="EMBL/GenBank/DDBJ databases">
        <title>Whole genome sequencing of Sphingomonas sp. ABOJV.</title>
        <authorList>
            <person name="Conlan S."/>
            <person name="Thomas P.J."/>
            <person name="Mullikin J."/>
            <person name="Palmore T.N."/>
            <person name="Frank K.M."/>
            <person name="Segre J.A."/>
        </authorList>
    </citation>
    <scope>NUCLEOTIDE SEQUENCE [LARGE SCALE GENOMIC DNA]</scope>
    <source>
        <strain evidence="10">ABOJV</strain>
    </source>
</reference>
<organism evidence="8 10">
    <name type="scientific">Sphingomonas koreensis</name>
    <dbReference type="NCBI Taxonomy" id="93064"/>
    <lineage>
        <taxon>Bacteria</taxon>
        <taxon>Pseudomonadati</taxon>
        <taxon>Pseudomonadota</taxon>
        <taxon>Alphaproteobacteria</taxon>
        <taxon>Sphingomonadales</taxon>
        <taxon>Sphingomonadaceae</taxon>
        <taxon>Sphingomonas</taxon>
    </lineage>
</organism>
<comment type="catalytic activity">
    <reaction evidence="5 6">
        <text>dTDP-beta-L-rhamnose + NADP(+) = dTDP-4-dehydro-beta-L-rhamnose + NADPH + H(+)</text>
        <dbReference type="Rhea" id="RHEA:21796"/>
        <dbReference type="ChEBI" id="CHEBI:15378"/>
        <dbReference type="ChEBI" id="CHEBI:57510"/>
        <dbReference type="ChEBI" id="CHEBI:57783"/>
        <dbReference type="ChEBI" id="CHEBI:58349"/>
        <dbReference type="ChEBI" id="CHEBI:62830"/>
        <dbReference type="EC" id="1.1.1.133"/>
    </reaction>
</comment>
<dbReference type="EMBL" id="QQWO01000002">
    <property type="protein sequence ID" value="RSV07077.1"/>
    <property type="molecule type" value="Genomic_DNA"/>
</dbReference>
<dbReference type="PANTHER" id="PTHR10491:SF4">
    <property type="entry name" value="METHIONINE ADENOSYLTRANSFERASE 2 SUBUNIT BETA"/>
    <property type="match status" value="1"/>
</dbReference>
<dbReference type="InterPro" id="IPR036291">
    <property type="entry name" value="NAD(P)-bd_dom_sf"/>
</dbReference>
<comment type="similarity">
    <text evidence="2 6">Belongs to the dTDP-4-dehydrorhamnose reductase family.</text>
</comment>
<evidence type="ECO:0000256" key="1">
    <source>
        <dbReference type="ARBA" id="ARBA00004781"/>
    </source>
</evidence>
<dbReference type="RefSeq" id="WP_075152892.1">
    <property type="nucleotide sequence ID" value="NZ_CP018820.1"/>
</dbReference>
<dbReference type="STRING" id="93064.BRX40_20945"/>
<reference evidence="8" key="1">
    <citation type="submission" date="2016-12" db="EMBL/GenBank/DDBJ databases">
        <title>Whole genome sequencing of Sphingomonas koreensis.</title>
        <authorList>
            <person name="Conlan S."/>
            <person name="Thomas P.J."/>
            <person name="Mullikin J."/>
            <person name="Palmore T.N."/>
            <person name="Frank K.M."/>
            <person name="Segre J.A."/>
        </authorList>
    </citation>
    <scope>NUCLEOTIDE SEQUENCE</scope>
    <source>
        <strain evidence="8">ABOJV</strain>
    </source>
</reference>
<evidence type="ECO:0000256" key="4">
    <source>
        <dbReference type="ARBA" id="ARBA00017099"/>
    </source>
</evidence>